<evidence type="ECO:0000256" key="4">
    <source>
        <dbReference type="ARBA" id="ARBA00023136"/>
    </source>
</evidence>
<dbReference type="eggNOG" id="KOG3244">
    <property type="taxonomic scope" value="Eukaryota"/>
</dbReference>
<dbReference type="Proteomes" id="UP000019132">
    <property type="component" value="Unassembled WGS sequence"/>
</dbReference>
<keyword evidence="4 6" id="KW-0472">Membrane</keyword>
<dbReference type="EnsemblProtists" id="PYU1_T014324">
    <property type="protein sequence ID" value="PYU1_T014324"/>
    <property type="gene ID" value="PYU1_G014294"/>
</dbReference>
<feature type="binding site" evidence="6">
    <location>
        <position position="179"/>
    </location>
    <ligand>
        <name>Zn(2+)</name>
        <dbReference type="ChEBI" id="CHEBI:29105"/>
    </ligand>
</feature>
<keyword evidence="1 6" id="KW-0831">Ubiquinone biosynthesis</keyword>
<dbReference type="Pfam" id="PF05019">
    <property type="entry name" value="Coq4"/>
    <property type="match status" value="1"/>
</dbReference>
<dbReference type="OMA" id="YYERHFH"/>
<keyword evidence="6" id="KW-0479">Metal-binding</keyword>
<dbReference type="HOGENOM" id="CLU_061241_1_1_1"/>
<dbReference type="STRING" id="431595.K3XAS5"/>
<accession>K3XAS5</accession>
<evidence type="ECO:0000256" key="5">
    <source>
        <dbReference type="ARBA" id="ARBA00023239"/>
    </source>
</evidence>
<keyword evidence="2 6" id="KW-0999">Mitochondrion inner membrane</keyword>
<dbReference type="PANTHER" id="PTHR12922:SF7">
    <property type="entry name" value="UBIQUINONE BIOSYNTHESIS PROTEIN COQ4 HOMOLOG, MITOCHONDRIAL"/>
    <property type="match status" value="1"/>
</dbReference>
<dbReference type="EC" id="4.1.1.130" evidence="6"/>
<reference evidence="7" key="3">
    <citation type="submission" date="2015-02" db="UniProtKB">
        <authorList>
            <consortium name="EnsemblProtists"/>
        </authorList>
    </citation>
    <scope>IDENTIFICATION</scope>
    <source>
        <strain evidence="7">DAOM BR144</strain>
    </source>
</reference>
<feature type="binding site" evidence="6">
    <location>
        <position position="183"/>
    </location>
    <ligand>
        <name>Zn(2+)</name>
        <dbReference type="ChEBI" id="CHEBI:29105"/>
    </ligand>
</feature>
<feature type="binding site" evidence="6">
    <location>
        <position position="195"/>
    </location>
    <ligand>
        <name>Zn(2+)</name>
        <dbReference type="ChEBI" id="CHEBI:29105"/>
    </ligand>
</feature>
<keyword evidence="8" id="KW-1185">Reference proteome</keyword>
<dbReference type="VEuPathDB" id="FungiDB:PYU1_G014294"/>
<name>K3XAS5_GLOUD</name>
<proteinExistence type="inferred from homology"/>
<dbReference type="InterPro" id="IPR007715">
    <property type="entry name" value="Coq4"/>
</dbReference>
<sequence length="283" mass="31644">MRRHATAVLCQCAARATSTTTTSITATRPLSAAAATASSPLGSAAGEPQKRVLYDTHMPTSPVQKVFLSVFSALSVFTDPERGDMLALLGEVTGRDALRQVHAKMCSDPVGVRILTERPSIRSDQIDMTYLRALPKHTFGYAYSQFMDSHGFEADGRAYVKYVDDEELAYVMKRHRELHDFWHVLFGLPPTVFGEIALKYVELLQTKLPVCALSGFVGPLRLTSEERRVLVRDYIPWANRAGRNAHFLLSVMYEEEFETPLEELRQRLRIEVAPPAPPAPPRV</sequence>
<dbReference type="HAMAP" id="MF_03111">
    <property type="entry name" value="Coq4"/>
    <property type="match status" value="1"/>
</dbReference>
<evidence type="ECO:0000313" key="8">
    <source>
        <dbReference type="Proteomes" id="UP000019132"/>
    </source>
</evidence>
<dbReference type="PANTHER" id="PTHR12922">
    <property type="entry name" value="UBIQUINONE BIOSYNTHESIS PROTEIN"/>
    <property type="match status" value="1"/>
</dbReference>
<dbReference type="AlphaFoldDB" id="K3XAS5"/>
<evidence type="ECO:0000256" key="2">
    <source>
        <dbReference type="ARBA" id="ARBA00022792"/>
    </source>
</evidence>
<keyword evidence="5 6" id="KW-0456">Lyase</keyword>
<feature type="binding site" evidence="6">
    <location>
        <position position="180"/>
    </location>
    <ligand>
        <name>Zn(2+)</name>
        <dbReference type="ChEBI" id="CHEBI:29105"/>
    </ligand>
</feature>
<dbReference type="InParanoid" id="K3XAS5"/>
<comment type="subcellular location">
    <subcellularLocation>
        <location evidence="6">Mitochondrion inner membrane</location>
        <topology evidence="6">Peripheral membrane protein</topology>
        <orientation evidence="6">Matrix side</orientation>
    </subcellularLocation>
</comment>
<comment type="similarity">
    <text evidence="6">Belongs to the COQ4 family.</text>
</comment>
<dbReference type="GO" id="GO:0120539">
    <property type="term" value="F:4-hydroxy-3-methoxy-5-polyprenylbenzoate decarboxylase activity"/>
    <property type="evidence" value="ECO:0007669"/>
    <property type="project" value="UniProtKB-EC"/>
</dbReference>
<dbReference type="InterPro" id="IPR027540">
    <property type="entry name" value="Coq4_euk"/>
</dbReference>
<dbReference type="EMBL" id="GL376566">
    <property type="status" value="NOT_ANNOTATED_CDS"/>
    <property type="molecule type" value="Genomic_DNA"/>
</dbReference>
<comment type="catalytic activity">
    <reaction evidence="6">
        <text>a 4-hydroxy-3-methoxy-5-(all-trans-polyprenyl)benzoate + H(+) = a 2-methoxy-6-(all-trans-polyprenyl)phenol + CO2</text>
        <dbReference type="Rhea" id="RHEA:81179"/>
        <dbReference type="Rhea" id="RHEA-COMP:9551"/>
        <dbReference type="Rhea" id="RHEA-COMP:10931"/>
        <dbReference type="ChEBI" id="CHEBI:15378"/>
        <dbReference type="ChEBI" id="CHEBI:16526"/>
        <dbReference type="ChEBI" id="CHEBI:62731"/>
        <dbReference type="ChEBI" id="CHEBI:84443"/>
        <dbReference type="EC" id="4.1.1.130"/>
    </reaction>
</comment>
<evidence type="ECO:0000256" key="1">
    <source>
        <dbReference type="ARBA" id="ARBA00022688"/>
    </source>
</evidence>
<reference evidence="8" key="1">
    <citation type="journal article" date="2010" name="Genome Biol.">
        <title>Genome sequence of the necrotrophic plant pathogen Pythium ultimum reveals original pathogenicity mechanisms and effector repertoire.</title>
        <authorList>
            <person name="Levesque C.A."/>
            <person name="Brouwer H."/>
            <person name="Cano L."/>
            <person name="Hamilton J.P."/>
            <person name="Holt C."/>
            <person name="Huitema E."/>
            <person name="Raffaele S."/>
            <person name="Robideau G.P."/>
            <person name="Thines M."/>
            <person name="Win J."/>
            <person name="Zerillo M.M."/>
            <person name="Beakes G.W."/>
            <person name="Boore J.L."/>
            <person name="Busam D."/>
            <person name="Dumas B."/>
            <person name="Ferriera S."/>
            <person name="Fuerstenberg S.I."/>
            <person name="Gachon C.M."/>
            <person name="Gaulin E."/>
            <person name="Govers F."/>
            <person name="Grenville-Briggs L."/>
            <person name="Horner N."/>
            <person name="Hostetler J."/>
            <person name="Jiang R.H."/>
            <person name="Johnson J."/>
            <person name="Krajaejun T."/>
            <person name="Lin H."/>
            <person name="Meijer H.J."/>
            <person name="Moore B."/>
            <person name="Morris P."/>
            <person name="Phuntmart V."/>
            <person name="Puiu D."/>
            <person name="Shetty J."/>
            <person name="Stajich J.E."/>
            <person name="Tripathy S."/>
            <person name="Wawra S."/>
            <person name="van West P."/>
            <person name="Whitty B.R."/>
            <person name="Coutinho P.M."/>
            <person name="Henrissat B."/>
            <person name="Martin F."/>
            <person name="Thomas P.D."/>
            <person name="Tyler B.M."/>
            <person name="De Vries R.P."/>
            <person name="Kamoun S."/>
            <person name="Yandell M."/>
            <person name="Tisserat N."/>
            <person name="Buell C.R."/>
        </authorList>
    </citation>
    <scope>NUCLEOTIDE SEQUENCE</scope>
    <source>
        <strain evidence="8">DAOM:BR144</strain>
    </source>
</reference>
<dbReference type="GO" id="GO:0008270">
    <property type="term" value="F:zinc ion binding"/>
    <property type="evidence" value="ECO:0007669"/>
    <property type="project" value="UniProtKB-UniRule"/>
</dbReference>
<keyword evidence="3 6" id="KW-0496">Mitochondrion</keyword>
<comment type="cofactor">
    <cofactor evidence="6">
        <name>Zn(2+)</name>
        <dbReference type="ChEBI" id="CHEBI:29105"/>
    </cofactor>
</comment>
<evidence type="ECO:0000256" key="3">
    <source>
        <dbReference type="ARBA" id="ARBA00023128"/>
    </source>
</evidence>
<dbReference type="GO" id="GO:0031314">
    <property type="term" value="C:extrinsic component of mitochondrial inner membrane"/>
    <property type="evidence" value="ECO:0007669"/>
    <property type="project" value="UniProtKB-UniRule"/>
</dbReference>
<keyword evidence="6" id="KW-0862">Zinc</keyword>
<organism evidence="7 8">
    <name type="scientific">Globisporangium ultimum (strain ATCC 200006 / CBS 805.95 / DAOM BR144)</name>
    <name type="common">Pythium ultimum</name>
    <dbReference type="NCBI Taxonomy" id="431595"/>
    <lineage>
        <taxon>Eukaryota</taxon>
        <taxon>Sar</taxon>
        <taxon>Stramenopiles</taxon>
        <taxon>Oomycota</taxon>
        <taxon>Peronosporomycetes</taxon>
        <taxon>Pythiales</taxon>
        <taxon>Pythiaceae</taxon>
        <taxon>Globisporangium</taxon>
    </lineage>
</organism>
<evidence type="ECO:0000313" key="7">
    <source>
        <dbReference type="EnsemblProtists" id="PYU1_T014324"/>
    </source>
</evidence>
<comment type="function">
    <text evidence="6">Lyase that catalyzes the C1-decarboxylation of 4-hydroxy-3-methoxy-5-(all-trans-polyprenyl)benzoic acid into 2-methoxy-6-(all-trans-polyprenyl)phenol during ubiquinone biosynthesis.</text>
</comment>
<comment type="pathway">
    <text evidence="6">Cofactor biosynthesis; ubiquinone biosynthesis.</text>
</comment>
<comment type="subunit">
    <text evidence="6">Component of a multi-subunit COQ enzyme complex.</text>
</comment>
<evidence type="ECO:0000256" key="6">
    <source>
        <dbReference type="HAMAP-Rule" id="MF_03111"/>
    </source>
</evidence>
<dbReference type="UniPathway" id="UPA00232"/>
<protein>
    <recommendedName>
        <fullName evidence="6">Ubiquinone biosynthesis protein COQ4 homolog, mitochondrial</fullName>
    </recommendedName>
    <alternativeName>
        <fullName evidence="6">4-hydroxy-3-methoxy-5-polyprenylbenzoate decarboxylase</fullName>
        <ecNumber evidence="6">4.1.1.130</ecNumber>
    </alternativeName>
    <alternativeName>
        <fullName evidence="6">Coenzyme Q biosynthesis protein 4 homolog</fullName>
    </alternativeName>
</protein>
<reference evidence="8" key="2">
    <citation type="submission" date="2010-04" db="EMBL/GenBank/DDBJ databases">
        <authorList>
            <person name="Buell R."/>
            <person name="Hamilton J."/>
            <person name="Hostetler J."/>
        </authorList>
    </citation>
    <scope>NUCLEOTIDE SEQUENCE [LARGE SCALE GENOMIC DNA]</scope>
    <source>
        <strain evidence="8">DAOM:BR144</strain>
    </source>
</reference>